<dbReference type="InterPro" id="IPR007071">
    <property type="entry name" value="AKAP95"/>
</dbReference>
<organism evidence="3 4">
    <name type="scientific">Cottoperca gobio</name>
    <name type="common">Frogmouth</name>
    <name type="synonym">Aphritis gobio</name>
    <dbReference type="NCBI Taxonomy" id="56716"/>
    <lineage>
        <taxon>Eukaryota</taxon>
        <taxon>Metazoa</taxon>
        <taxon>Chordata</taxon>
        <taxon>Craniata</taxon>
        <taxon>Vertebrata</taxon>
        <taxon>Euteleostomi</taxon>
        <taxon>Actinopterygii</taxon>
        <taxon>Neopterygii</taxon>
        <taxon>Teleostei</taxon>
        <taxon>Neoteleostei</taxon>
        <taxon>Acanthomorphata</taxon>
        <taxon>Eupercaria</taxon>
        <taxon>Perciformes</taxon>
        <taxon>Notothenioidei</taxon>
        <taxon>Bovichtidae</taxon>
        <taxon>Cottoperca</taxon>
    </lineage>
</organism>
<accession>A0A6J2RG53</accession>
<feature type="compositionally biased region" description="Basic residues" evidence="1">
    <location>
        <begin position="60"/>
        <end position="69"/>
    </location>
</feature>
<dbReference type="GO" id="GO:0003677">
    <property type="term" value="F:DNA binding"/>
    <property type="evidence" value="ECO:0007669"/>
    <property type="project" value="InterPro"/>
</dbReference>
<dbReference type="GO" id="GO:0005634">
    <property type="term" value="C:nucleus"/>
    <property type="evidence" value="ECO:0007669"/>
    <property type="project" value="InterPro"/>
</dbReference>
<dbReference type="GeneID" id="115022283"/>
<evidence type="ECO:0000313" key="4">
    <source>
        <dbReference type="RefSeq" id="XP_029309114.1"/>
    </source>
</evidence>
<reference evidence="4" key="1">
    <citation type="submission" date="2025-08" db="UniProtKB">
        <authorList>
            <consortium name="RefSeq"/>
        </authorList>
    </citation>
    <scope>IDENTIFICATION</scope>
</reference>
<protein>
    <submittedName>
        <fullName evidence="4">Uncharacterized protein LOC115022283 isoform X1</fullName>
    </submittedName>
</protein>
<evidence type="ECO:0000256" key="1">
    <source>
        <dbReference type="SAM" id="MobiDB-lite"/>
    </source>
</evidence>
<feature type="domain" description="U1-type" evidence="2">
    <location>
        <begin position="379"/>
        <end position="414"/>
    </location>
</feature>
<evidence type="ECO:0000313" key="3">
    <source>
        <dbReference type="Proteomes" id="UP000504630"/>
    </source>
</evidence>
<dbReference type="SMART" id="SM00451">
    <property type="entry name" value="ZnF_U1"/>
    <property type="match status" value="2"/>
</dbReference>
<dbReference type="PANTHER" id="PTHR12190">
    <property type="entry name" value="A-KINASE ANCHOR PROTEIN AKAP 8"/>
    <property type="match status" value="1"/>
</dbReference>
<dbReference type="KEGG" id="cgob:115022283"/>
<gene>
    <name evidence="4" type="primary">LOC115022283</name>
</gene>
<dbReference type="Pfam" id="PF04988">
    <property type="entry name" value="AKAP95"/>
    <property type="match status" value="1"/>
</dbReference>
<dbReference type="InParanoid" id="A0A6J2RG53"/>
<feature type="compositionally biased region" description="Polar residues" evidence="1">
    <location>
        <begin position="1"/>
        <end position="15"/>
    </location>
</feature>
<feature type="region of interest" description="Disordered" evidence="1">
    <location>
        <begin position="1"/>
        <end position="26"/>
    </location>
</feature>
<feature type="domain" description="U1-type" evidence="2">
    <location>
        <begin position="299"/>
        <end position="333"/>
    </location>
</feature>
<dbReference type="OrthoDB" id="9904304at2759"/>
<dbReference type="RefSeq" id="XP_029309114.1">
    <property type="nucleotide sequence ID" value="XM_029453254.1"/>
</dbReference>
<dbReference type="GO" id="GO:0044609">
    <property type="term" value="C:DBIRD complex"/>
    <property type="evidence" value="ECO:0007669"/>
    <property type="project" value="TreeGrafter"/>
</dbReference>
<dbReference type="InterPro" id="IPR036236">
    <property type="entry name" value="Znf_C2H2_sf"/>
</dbReference>
<keyword evidence="3" id="KW-1185">Reference proteome</keyword>
<evidence type="ECO:0000259" key="2">
    <source>
        <dbReference type="SMART" id="SM00451"/>
    </source>
</evidence>
<proteinExistence type="predicted"/>
<dbReference type="GO" id="GO:0008270">
    <property type="term" value="F:zinc ion binding"/>
    <property type="evidence" value="ECO:0007669"/>
    <property type="project" value="InterPro"/>
</dbReference>
<feature type="region of interest" description="Disordered" evidence="1">
    <location>
        <begin position="43"/>
        <end position="202"/>
    </location>
</feature>
<dbReference type="InterPro" id="IPR003604">
    <property type="entry name" value="Matrin/U1-like-C_Znf_C2H2"/>
</dbReference>
<sequence length="449" mass="50837">MLPSVGSNQMMNPSSEPKGAAAAYIQQQAARVPQDFREAMLHIPVKPADNSNRTYDAAAKKKTAQKRAAKPSADKWKCSFQPLVDQDDSPDASNFSSQGAEIYDPYDPVSSDSEHDMRLAQRHNQSPTDQDDNLKRQRLSPSTDCNKKGPWTSSYSESVNLDRHGLNPETRPTVNRGLSPDHRLPERQVYSPNTESLDHPGYDSISRPLDHRVCSPDRLFHGSSTQMFPASYGGQGTNGEERIIIPEYRREMSTTVRLSPPMLQRDYTHQLEYTGTGLDQIPPSTEVPRIRKINMIMDNSPIYCDLCDVELANALKLEDHLESKSHWDTLEHIQQHNNYDDLTIAFLQKVMLHKSNQCSRAIEDSALQALQENDHMTKIEMFHCASCSVFLSTSASSVHTHITSREHLSNTKEFQVQQRRSCLDKADTMIKELKHQFEHFLEGGSPFDD</sequence>
<dbReference type="PANTHER" id="PTHR12190:SF1">
    <property type="entry name" value="DBIRD COMPLEX SUBUNIT ZNF326"/>
    <property type="match status" value="1"/>
</dbReference>
<dbReference type="GO" id="GO:0032784">
    <property type="term" value="P:regulation of DNA-templated transcription elongation"/>
    <property type="evidence" value="ECO:0007669"/>
    <property type="project" value="TreeGrafter"/>
</dbReference>
<dbReference type="SUPFAM" id="SSF57667">
    <property type="entry name" value="beta-beta-alpha zinc fingers"/>
    <property type="match status" value="1"/>
</dbReference>
<dbReference type="Proteomes" id="UP000504630">
    <property type="component" value="Chromosome 17"/>
</dbReference>
<dbReference type="AlphaFoldDB" id="A0A6J2RG53"/>
<name>A0A6J2RG53_COTGO</name>